<name>A0A4P7XK10_9ALTE</name>
<dbReference type="InterPro" id="IPR011991">
    <property type="entry name" value="ArsR-like_HTH"/>
</dbReference>
<dbReference type="InterPro" id="IPR001845">
    <property type="entry name" value="HTH_ArsR_DNA-bd_dom"/>
</dbReference>
<keyword evidence="2" id="KW-0805">Transcription regulation</keyword>
<dbReference type="PROSITE" id="PS00846">
    <property type="entry name" value="HTH_ARSR_1"/>
    <property type="match status" value="1"/>
</dbReference>
<dbReference type="Gene3D" id="1.10.10.10">
    <property type="entry name" value="Winged helix-like DNA-binding domain superfamily/Winged helix DNA-binding domain"/>
    <property type="match status" value="1"/>
</dbReference>
<gene>
    <name evidence="6" type="ORF">soil367_17185</name>
</gene>
<accession>A0A4P7XK10</accession>
<dbReference type="RefSeq" id="WP_136550230.1">
    <property type="nucleotide sequence ID" value="NZ_CP031093.1"/>
</dbReference>
<evidence type="ECO:0000256" key="2">
    <source>
        <dbReference type="ARBA" id="ARBA00023015"/>
    </source>
</evidence>
<keyword evidence="1" id="KW-0059">Arsenical resistance</keyword>
<dbReference type="NCBIfam" id="NF007528">
    <property type="entry name" value="PRK10141.1"/>
    <property type="match status" value="1"/>
</dbReference>
<evidence type="ECO:0000259" key="5">
    <source>
        <dbReference type="PROSITE" id="PS50987"/>
    </source>
</evidence>
<organism evidence="6 7">
    <name type="scientific">Hydrocarboniclastica marina</name>
    <dbReference type="NCBI Taxonomy" id="2259620"/>
    <lineage>
        <taxon>Bacteria</taxon>
        <taxon>Pseudomonadati</taxon>
        <taxon>Pseudomonadota</taxon>
        <taxon>Gammaproteobacteria</taxon>
        <taxon>Alteromonadales</taxon>
        <taxon>Alteromonadaceae</taxon>
        <taxon>Hydrocarboniclastica</taxon>
    </lineage>
</organism>
<dbReference type="EMBL" id="CP031093">
    <property type="protein sequence ID" value="QCF27519.1"/>
    <property type="molecule type" value="Genomic_DNA"/>
</dbReference>
<dbReference type="FunFam" id="1.10.10.10:FF:000279">
    <property type="entry name" value="Transcriptional regulator, ArsR family"/>
    <property type="match status" value="1"/>
</dbReference>
<dbReference type="Pfam" id="PF01022">
    <property type="entry name" value="HTH_5"/>
    <property type="match status" value="1"/>
</dbReference>
<dbReference type="Proteomes" id="UP000298049">
    <property type="component" value="Chromosome"/>
</dbReference>
<dbReference type="KEGG" id="hmi:soil367_17185"/>
<dbReference type="PANTHER" id="PTHR33154">
    <property type="entry name" value="TRANSCRIPTIONAL REGULATOR, ARSR FAMILY"/>
    <property type="match status" value="1"/>
</dbReference>
<dbReference type="PROSITE" id="PS50987">
    <property type="entry name" value="HTH_ARSR_2"/>
    <property type="match status" value="1"/>
</dbReference>
<keyword evidence="7" id="KW-1185">Reference proteome</keyword>
<dbReference type="PANTHER" id="PTHR33154:SF18">
    <property type="entry name" value="ARSENICAL RESISTANCE OPERON REPRESSOR"/>
    <property type="match status" value="1"/>
</dbReference>
<keyword evidence="4" id="KW-0804">Transcription</keyword>
<dbReference type="SMART" id="SM00418">
    <property type="entry name" value="HTH_ARSR"/>
    <property type="match status" value="1"/>
</dbReference>
<evidence type="ECO:0000256" key="4">
    <source>
        <dbReference type="ARBA" id="ARBA00023163"/>
    </source>
</evidence>
<evidence type="ECO:0000313" key="7">
    <source>
        <dbReference type="Proteomes" id="UP000298049"/>
    </source>
</evidence>
<dbReference type="CDD" id="cd00090">
    <property type="entry name" value="HTH_ARSR"/>
    <property type="match status" value="1"/>
</dbReference>
<dbReference type="InterPro" id="IPR036390">
    <property type="entry name" value="WH_DNA-bd_sf"/>
</dbReference>
<feature type="domain" description="HTH arsR-type" evidence="5">
    <location>
        <begin position="1"/>
        <end position="96"/>
    </location>
</feature>
<evidence type="ECO:0000256" key="3">
    <source>
        <dbReference type="ARBA" id="ARBA00023125"/>
    </source>
</evidence>
<dbReference type="SUPFAM" id="SSF46785">
    <property type="entry name" value="Winged helix' DNA-binding domain"/>
    <property type="match status" value="1"/>
</dbReference>
<dbReference type="NCBIfam" id="NF033788">
    <property type="entry name" value="HTH_metalloreg"/>
    <property type="match status" value="1"/>
</dbReference>
<reference evidence="6 7" key="1">
    <citation type="submission" date="2018-07" db="EMBL/GenBank/DDBJ databases">
        <title>Marsedoiliclastica nanhaica gen. nov. sp. nov., a novel marine hydrocarbonoclastic bacterium isolated from an in-situ enriched hydrocarbon-degrading consortium in deep-sea sediment.</title>
        <authorList>
            <person name="Dong C."/>
            <person name="Ma T."/>
            <person name="Liu R."/>
            <person name="Shao Z."/>
        </authorList>
    </citation>
    <scope>NUCLEOTIDE SEQUENCE [LARGE SCALE GENOMIC DNA]</scope>
    <source>
        <strain evidence="7">soil36-7</strain>
    </source>
</reference>
<protein>
    <submittedName>
        <fullName evidence="6">ArsR family transcriptional regulator</fullName>
    </submittedName>
</protein>
<dbReference type="PRINTS" id="PR00778">
    <property type="entry name" value="HTHARSR"/>
</dbReference>
<dbReference type="InterPro" id="IPR051081">
    <property type="entry name" value="HTH_MetalResp_TranReg"/>
</dbReference>
<keyword evidence="3" id="KW-0238">DNA-binding</keyword>
<evidence type="ECO:0000256" key="1">
    <source>
        <dbReference type="ARBA" id="ARBA00022849"/>
    </source>
</evidence>
<dbReference type="AlphaFoldDB" id="A0A4P7XK10"/>
<dbReference type="OrthoDB" id="9793058at2"/>
<evidence type="ECO:0000313" key="6">
    <source>
        <dbReference type="EMBL" id="QCF27519.1"/>
    </source>
</evidence>
<dbReference type="GO" id="GO:0003677">
    <property type="term" value="F:DNA binding"/>
    <property type="evidence" value="ECO:0007669"/>
    <property type="project" value="UniProtKB-KW"/>
</dbReference>
<dbReference type="InterPro" id="IPR018334">
    <property type="entry name" value="ArsR_HTH"/>
</dbReference>
<sequence>MSADKFFKCLADETRLRCLALLYSRDALCVCDLTEALETSQPKISRHLAQLRACDLVSDHREGQWVFYRLHPDLAPWQLNVLNSTHAALASKLTFREDLRRLEAAEYRKPATRCP</sequence>
<proteinExistence type="predicted"/>
<dbReference type="GO" id="GO:0046685">
    <property type="term" value="P:response to arsenic-containing substance"/>
    <property type="evidence" value="ECO:0007669"/>
    <property type="project" value="UniProtKB-KW"/>
</dbReference>
<dbReference type="GO" id="GO:0003700">
    <property type="term" value="F:DNA-binding transcription factor activity"/>
    <property type="evidence" value="ECO:0007669"/>
    <property type="project" value="InterPro"/>
</dbReference>
<dbReference type="InterPro" id="IPR036388">
    <property type="entry name" value="WH-like_DNA-bd_sf"/>
</dbReference>